<dbReference type="GeneID" id="14890350"/>
<evidence type="ECO:0000313" key="3">
    <source>
        <dbReference type="EMBL" id="ELP91262.1"/>
    </source>
</evidence>
<evidence type="ECO:0000313" key="4">
    <source>
        <dbReference type="Proteomes" id="UP000014680"/>
    </source>
</evidence>
<feature type="region of interest" description="Disordered" evidence="2">
    <location>
        <begin position="1"/>
        <end position="219"/>
    </location>
</feature>
<reference evidence="3 4" key="1">
    <citation type="submission" date="2012-10" db="EMBL/GenBank/DDBJ databases">
        <authorList>
            <person name="Zafar N."/>
            <person name="Inman J."/>
            <person name="Hall N."/>
            <person name="Lorenzi H."/>
            <person name="Caler E."/>
        </authorList>
    </citation>
    <scope>NUCLEOTIDE SEQUENCE [LARGE SCALE GENOMIC DNA]</scope>
    <source>
        <strain evidence="3 4">IP1</strain>
    </source>
</reference>
<protein>
    <submittedName>
        <fullName evidence="3">Actin-6, putative</fullName>
    </submittedName>
</protein>
<keyword evidence="4" id="KW-1185">Reference proteome</keyword>
<dbReference type="OMA" id="FFAHENA"/>
<dbReference type="SUPFAM" id="SSF53067">
    <property type="entry name" value="Actin-like ATPase domain"/>
    <property type="match status" value="2"/>
</dbReference>
<dbReference type="KEGG" id="eiv:EIN_152390"/>
<gene>
    <name evidence="3" type="ORF">EIN_152390</name>
</gene>
<organism evidence="3 4">
    <name type="scientific">Entamoeba invadens IP1</name>
    <dbReference type="NCBI Taxonomy" id="370355"/>
    <lineage>
        <taxon>Eukaryota</taxon>
        <taxon>Amoebozoa</taxon>
        <taxon>Evosea</taxon>
        <taxon>Archamoebae</taxon>
        <taxon>Mastigamoebida</taxon>
        <taxon>Entamoebidae</taxon>
        <taxon>Entamoeba</taxon>
    </lineage>
</organism>
<proteinExistence type="inferred from homology"/>
<evidence type="ECO:0000256" key="2">
    <source>
        <dbReference type="SAM" id="MobiDB-lite"/>
    </source>
</evidence>
<dbReference type="SMART" id="SM00268">
    <property type="entry name" value="ACTIN"/>
    <property type="match status" value="1"/>
</dbReference>
<dbReference type="Gene3D" id="3.90.640.10">
    <property type="entry name" value="Actin, Chain A, domain 4"/>
    <property type="match status" value="1"/>
</dbReference>
<name>A0A0A1U8U0_ENTIV</name>
<dbReference type="AlphaFoldDB" id="A0A0A1U8U0"/>
<feature type="compositionally biased region" description="Basic and acidic residues" evidence="2">
    <location>
        <begin position="7"/>
        <end position="21"/>
    </location>
</feature>
<dbReference type="PANTHER" id="PTHR11937">
    <property type="entry name" value="ACTIN"/>
    <property type="match status" value="1"/>
</dbReference>
<feature type="compositionally biased region" description="Basic and acidic residues" evidence="2">
    <location>
        <begin position="35"/>
        <end position="196"/>
    </location>
</feature>
<dbReference type="Proteomes" id="UP000014680">
    <property type="component" value="Unassembled WGS sequence"/>
</dbReference>
<evidence type="ECO:0000256" key="1">
    <source>
        <dbReference type="RuleBase" id="RU000487"/>
    </source>
</evidence>
<dbReference type="OrthoDB" id="30156at2759"/>
<sequence>MKKFFGKLKEKVEKEEKDKKDKKNTKKDKHEEEEDKQKIEKEAAEAKAKKEEEEKVAKEKEAAEQKAKEEAAEKEKLEKEKAEKDAEEAKKKEEEAAKEKEAKEKAEKEEQEKAAAEAKEKEEAAMKAKQEAEEKEKKEAAEKAAAEAKEKEEQEKAEYEKQEADKKKAEEEAAKKKEEEEAAAKKAEEEKPKETPQEATGLGLGAQPSGLGLGAPSGGLGLGAQPTGLGLGAPTGGLGLGGAPTGLGLGAPSSGLGLGAPSGGLGLGGAPSGGLGLGAPSSGLGLGAPSGGLGLGGAPMGGMGGLPGMGMPAMGGLPTMGETKTDEVAPAATVKTTTKKKTNKKKMVIAQSAFFAHENAAKADSVLTKLADDAVLVFDCGSSFIKIGAAGEEQPRKVIPTCYIVEEDEDGNETKLFGYDAIDKNSKLIWPLDPRNDTDWDGLEAIIQNIYDVELNGCDPTTHPVVMTELPNMNEAATDRIKTIMFNDLNVPFLKIVNPALMALYAEGQETGIVVEIGNRMQIVPAVDGYVIDSAIEKIKGNVSGLTEYMSRLLRTCGYIYRTSQEMELVRAIKENVCYVALDYDAEMKKKATLSMKEFTIPGNKQASKFYQERFQCPEALFQPEKVGLDTPGLSQMIFNTIKKCPLTSRRPLLQHIVLAGGSTLFPGLPERIEKDLKVILDENKMNGRDVKIMVHQNRKYLAWAGASTLGGMTSLQDEEACTKDYYTNN</sequence>
<dbReference type="Pfam" id="PF00022">
    <property type="entry name" value="Actin"/>
    <property type="match status" value="1"/>
</dbReference>
<accession>A0A0A1U8U0</accession>
<dbReference type="EMBL" id="KB206474">
    <property type="protein sequence ID" value="ELP91262.1"/>
    <property type="molecule type" value="Genomic_DNA"/>
</dbReference>
<dbReference type="InterPro" id="IPR043129">
    <property type="entry name" value="ATPase_NBD"/>
</dbReference>
<dbReference type="InterPro" id="IPR004000">
    <property type="entry name" value="Actin"/>
</dbReference>
<dbReference type="VEuPathDB" id="AmoebaDB:EIN_152390"/>
<dbReference type="RefSeq" id="XP_004258033.1">
    <property type="nucleotide sequence ID" value="XM_004257985.1"/>
</dbReference>
<comment type="similarity">
    <text evidence="1">Belongs to the actin family.</text>
</comment>
<dbReference type="Gene3D" id="3.30.420.40">
    <property type="match status" value="2"/>
</dbReference>